<keyword evidence="2" id="KW-1185">Reference proteome</keyword>
<protein>
    <recommendedName>
        <fullName evidence="3">Replication initiation protein</fullName>
    </recommendedName>
</protein>
<proteinExistence type="predicted"/>
<evidence type="ECO:0008006" key="3">
    <source>
        <dbReference type="Google" id="ProtNLM"/>
    </source>
</evidence>
<accession>A0ABW8VH21</accession>
<dbReference type="RefSeq" id="WP_407825896.1">
    <property type="nucleotide sequence ID" value="NZ_JBJLSN010000093.1"/>
</dbReference>
<sequence>MSKRQISTLWDAADYANHLNRPLSTFITLVWQFVGINDQTKADKAFAAFTAKLRPWLIAKTGGYYAVWVAENSPDRGYHHHLLAHAPREITPKLREAAKAWLPKRRHPQKAHALDIRLPWVNANPIKAQYGQLRYISKAMDYSAEMVDRETGEVFNLASWLGVKPKEGKALTGLVLGKRCGASESLGALIRSHAEFPSRFECFA</sequence>
<organism evidence="1 2">
    <name type="scientific">Azospirillum argentinense</name>
    <dbReference type="NCBI Taxonomy" id="2970906"/>
    <lineage>
        <taxon>Bacteria</taxon>
        <taxon>Pseudomonadati</taxon>
        <taxon>Pseudomonadota</taxon>
        <taxon>Alphaproteobacteria</taxon>
        <taxon>Rhodospirillales</taxon>
        <taxon>Azospirillaceae</taxon>
        <taxon>Azospirillum</taxon>
    </lineage>
</organism>
<comment type="caution">
    <text evidence="1">The sequence shown here is derived from an EMBL/GenBank/DDBJ whole genome shotgun (WGS) entry which is preliminary data.</text>
</comment>
<evidence type="ECO:0000313" key="1">
    <source>
        <dbReference type="EMBL" id="MFL7905705.1"/>
    </source>
</evidence>
<gene>
    <name evidence="1" type="ORF">ACJ41P_31575</name>
</gene>
<dbReference type="EMBL" id="JBJLSN010000093">
    <property type="protein sequence ID" value="MFL7905705.1"/>
    <property type="molecule type" value="Genomic_DNA"/>
</dbReference>
<name>A0ABW8VH21_9PROT</name>
<dbReference type="Proteomes" id="UP001628281">
    <property type="component" value="Unassembled WGS sequence"/>
</dbReference>
<evidence type="ECO:0000313" key="2">
    <source>
        <dbReference type="Proteomes" id="UP001628281"/>
    </source>
</evidence>
<reference evidence="1 2" key="1">
    <citation type="submission" date="2024-11" db="EMBL/GenBank/DDBJ databases">
        <title>Draft genome sequences of two bacteria associated to sugarcane roots in Colombia.</title>
        <authorList>
            <person name="Pardo-Diaz S."/>
            <person name="Masmela-Mendoza J."/>
            <person name="Delgadillo-Duran P."/>
            <person name="Bautista E.J."/>
            <person name="Rojas-Tapias D.F."/>
        </authorList>
    </citation>
    <scope>NUCLEOTIDE SEQUENCE [LARGE SCALE GENOMIC DNA]</scope>
    <source>
        <strain evidence="1 2">Ap18</strain>
    </source>
</reference>